<feature type="chain" id="PRO_5002550947" description="Cycloisomaltooligosaccharide glucanotransferase" evidence="2">
    <location>
        <begin position="22"/>
        <end position="546"/>
    </location>
</feature>
<name>A0A0G2Z864_9BACT</name>
<dbReference type="EMBL" id="CP011232">
    <property type="protein sequence ID" value="AKI97757.1"/>
    <property type="molecule type" value="Genomic_DNA"/>
</dbReference>
<dbReference type="STRING" id="1330330.IX53_07955"/>
<dbReference type="InterPro" id="IPR017853">
    <property type="entry name" value="GH"/>
</dbReference>
<accession>A0A0G2Z864</accession>
<dbReference type="Pfam" id="PF13199">
    <property type="entry name" value="Glyco_hydro_66"/>
    <property type="match status" value="1"/>
</dbReference>
<dbReference type="OrthoDB" id="9778932at2"/>
<dbReference type="InterPro" id="IPR025092">
    <property type="entry name" value="Glyco_hydro_66"/>
</dbReference>
<evidence type="ECO:0000256" key="1">
    <source>
        <dbReference type="ARBA" id="ARBA00022729"/>
    </source>
</evidence>
<gene>
    <name evidence="3" type="ORF">IX53_07955</name>
</gene>
<reference evidence="3 4" key="1">
    <citation type="submission" date="2015-04" db="EMBL/GenBank/DDBJ databases">
        <title>Complete Genome Sequence of Kosmotoga pacifica SLHLJ1.</title>
        <authorList>
            <person name="Jiang L.J."/>
            <person name="Shao Z.Z."/>
            <person name="Jebbar M."/>
        </authorList>
    </citation>
    <scope>NUCLEOTIDE SEQUENCE [LARGE SCALE GENOMIC DNA]</scope>
    <source>
        <strain evidence="3 4">SLHLJ1</strain>
    </source>
</reference>
<evidence type="ECO:0000313" key="3">
    <source>
        <dbReference type="EMBL" id="AKI97757.1"/>
    </source>
</evidence>
<keyword evidence="1 2" id="KW-0732">Signal</keyword>
<feature type="signal peptide" evidence="2">
    <location>
        <begin position="1"/>
        <end position="21"/>
    </location>
</feature>
<proteinExistence type="predicted"/>
<dbReference type="KEGG" id="kpf:IX53_07955"/>
<dbReference type="RefSeq" id="WP_047754892.1">
    <property type="nucleotide sequence ID" value="NZ_CAJUHA010000023.1"/>
</dbReference>
<evidence type="ECO:0000313" key="4">
    <source>
        <dbReference type="Proteomes" id="UP000035159"/>
    </source>
</evidence>
<dbReference type="PROSITE" id="PS51257">
    <property type="entry name" value="PROKAR_LIPOPROTEIN"/>
    <property type="match status" value="1"/>
</dbReference>
<evidence type="ECO:0008006" key="5">
    <source>
        <dbReference type="Google" id="ProtNLM"/>
    </source>
</evidence>
<keyword evidence="4" id="KW-1185">Reference proteome</keyword>
<protein>
    <recommendedName>
        <fullName evidence="5">Cycloisomaltooligosaccharide glucanotransferase</fullName>
    </recommendedName>
</protein>
<dbReference type="Proteomes" id="UP000035159">
    <property type="component" value="Chromosome"/>
</dbReference>
<dbReference type="CDD" id="cd14745">
    <property type="entry name" value="GH66"/>
    <property type="match status" value="1"/>
</dbReference>
<evidence type="ECO:0000256" key="2">
    <source>
        <dbReference type="SAM" id="SignalP"/>
    </source>
</evidence>
<organism evidence="3 4">
    <name type="scientific">Kosmotoga pacifica</name>
    <dbReference type="NCBI Taxonomy" id="1330330"/>
    <lineage>
        <taxon>Bacteria</taxon>
        <taxon>Thermotogati</taxon>
        <taxon>Thermotogota</taxon>
        <taxon>Thermotogae</taxon>
        <taxon>Kosmotogales</taxon>
        <taxon>Kosmotogaceae</taxon>
        <taxon>Kosmotoga</taxon>
    </lineage>
</organism>
<dbReference type="SUPFAM" id="SSF51445">
    <property type="entry name" value="(Trans)glycosidases"/>
    <property type="match status" value="1"/>
</dbReference>
<dbReference type="Gene3D" id="3.20.20.80">
    <property type="entry name" value="Glycosidases"/>
    <property type="match status" value="1"/>
</dbReference>
<dbReference type="AlphaFoldDB" id="A0A0G2Z864"/>
<dbReference type="InterPro" id="IPR013780">
    <property type="entry name" value="Glyco_hydro_b"/>
</dbReference>
<sequence>MKGRQVFSLMLVILLSCFGSAAVKLNFDKSFYTPGSDMRLSIEDLEKPLEYKLTVSKGTKVIFSEAGVTSGVIEIKAPEETGGYGVDLILGNDQTISRGFSVLNNWTESPRYGFLTDFFPERYDISKTMDYLAQFHINSLQYYDWMYDYGKLVYDEGEEYKDAWQRVRKISNTTLKELIKEGHKRNVASMAYVALYACNSELGKEHPEWLLYEKSGDNWKPVDFYKKILITNTLRDSEWTKFLLNECKKTIEFGFDGIHLDQYGYPKDYTSYMLKDGKYLPYKTSQGFLEFINLLKKETNRPVLFNYVNNWPNEIQDKAKTDAVYIEPWESCNTYEDIYKMIVEAKERSGGKPVILAAYIEGIKKNSILLADSVIAVSGDRRLEIGEIMRILSGPYFPGADAVDFKFLETLKSYYDFQVRYEDFLKGDFIEIPEGTLGEIFSTVPKKKKIWITLKESESGLMLNFVNLTSARSSLWRYKQRTPEELTNLEIILPKNMFPEDARFYFVTPDGQLVPQEIQVESLDDKIKLPLLYLKYWSAILVVPAT</sequence>
<dbReference type="PATRIC" id="fig|1330330.3.peg.1609"/>
<dbReference type="Gene3D" id="2.60.40.1180">
    <property type="entry name" value="Golgi alpha-mannosidase II"/>
    <property type="match status" value="1"/>
</dbReference>